<dbReference type="Proteomes" id="UP000676506">
    <property type="component" value="Chromosome 1"/>
</dbReference>
<evidence type="ECO:0000313" key="6">
    <source>
        <dbReference type="EMBL" id="QUW02194.1"/>
    </source>
</evidence>
<keyword evidence="2" id="KW-0677">Repeat</keyword>
<dbReference type="EMBL" id="CP072648">
    <property type="protein sequence ID" value="QUW02194.1"/>
    <property type="molecule type" value="Genomic_DNA"/>
</dbReference>
<protein>
    <submittedName>
        <fullName evidence="6">ABC transporter ATP-binding protein</fullName>
    </submittedName>
</protein>
<evidence type="ECO:0000256" key="4">
    <source>
        <dbReference type="ARBA" id="ARBA00022840"/>
    </source>
</evidence>
<organism evidence="6 7">
    <name type="scientific">Chloracidobacterium validum</name>
    <dbReference type="NCBI Taxonomy" id="2821543"/>
    <lineage>
        <taxon>Bacteria</taxon>
        <taxon>Pseudomonadati</taxon>
        <taxon>Acidobacteriota</taxon>
        <taxon>Terriglobia</taxon>
        <taxon>Terriglobales</taxon>
        <taxon>Acidobacteriaceae</taxon>
        <taxon>Chloracidobacterium</taxon>
    </lineage>
</organism>
<name>A0ABX8B6B4_9BACT</name>
<keyword evidence="4 6" id="KW-0067">ATP-binding</keyword>
<proteinExistence type="predicted"/>
<keyword evidence="3" id="KW-0547">Nucleotide-binding</keyword>
<dbReference type="InterPro" id="IPR017871">
    <property type="entry name" value="ABC_transporter-like_CS"/>
</dbReference>
<dbReference type="PANTHER" id="PTHR43790:SF9">
    <property type="entry name" value="GALACTOFURANOSE TRANSPORTER ATP-BINDING PROTEIN YTFR"/>
    <property type="match status" value="1"/>
</dbReference>
<dbReference type="CDD" id="cd03216">
    <property type="entry name" value="ABC_Carb_Monos_I"/>
    <property type="match status" value="1"/>
</dbReference>
<dbReference type="PROSITE" id="PS50893">
    <property type="entry name" value="ABC_TRANSPORTER_2"/>
    <property type="match status" value="2"/>
</dbReference>
<dbReference type="PANTHER" id="PTHR43790">
    <property type="entry name" value="CARBOHYDRATE TRANSPORT ATP-BINDING PROTEIN MG119-RELATED"/>
    <property type="match status" value="1"/>
</dbReference>
<evidence type="ECO:0000256" key="1">
    <source>
        <dbReference type="ARBA" id="ARBA00022448"/>
    </source>
</evidence>
<keyword evidence="7" id="KW-1185">Reference proteome</keyword>
<evidence type="ECO:0000256" key="3">
    <source>
        <dbReference type="ARBA" id="ARBA00022741"/>
    </source>
</evidence>
<feature type="domain" description="ABC transporter" evidence="5">
    <location>
        <begin position="252"/>
        <end position="495"/>
    </location>
</feature>
<reference evidence="6 7" key="1">
    <citation type="submission" date="2021-03" db="EMBL/GenBank/DDBJ databases">
        <title>Genomic and phenotypic characterization of Chloracidobacterium isolates provides evidence for multiple species.</title>
        <authorList>
            <person name="Saini M.K."/>
            <person name="Costas A.M.G."/>
            <person name="Tank M."/>
            <person name="Bryant D.A."/>
        </authorList>
    </citation>
    <scope>NUCLEOTIDE SEQUENCE [LARGE SCALE GENOMIC DNA]</scope>
    <source>
        <strain evidence="6 7">BV2-C</strain>
    </source>
</reference>
<dbReference type="InterPro" id="IPR003593">
    <property type="entry name" value="AAA+_ATPase"/>
</dbReference>
<dbReference type="Gene3D" id="3.40.50.300">
    <property type="entry name" value="P-loop containing nucleotide triphosphate hydrolases"/>
    <property type="match status" value="2"/>
</dbReference>
<dbReference type="SUPFAM" id="SSF52540">
    <property type="entry name" value="P-loop containing nucleoside triphosphate hydrolases"/>
    <property type="match status" value="2"/>
</dbReference>
<feature type="domain" description="ABC transporter" evidence="5">
    <location>
        <begin position="4"/>
        <end position="230"/>
    </location>
</feature>
<evidence type="ECO:0000259" key="5">
    <source>
        <dbReference type="PROSITE" id="PS50893"/>
    </source>
</evidence>
<dbReference type="InterPro" id="IPR003439">
    <property type="entry name" value="ABC_transporter-like_ATP-bd"/>
</dbReference>
<sequence>MATFALWDIAKRYGPVQALDGVSLTLRLGQVHGILGENGAGKSTLMNILFGAVHPDRGRLERDGQPLKFASPRDAIAAGVGLVHQHFHLVDSFTVRENVWLGERAPDASRLRAVAARLGLLDTLDVTVGALPVGLRQRVEILKALYRQARLLLLDEPTAVLTPPEAATLFDLIRELRAAGTGVVFITHKLREALDLCDTITVLRQGRVVAEYTPPNVTVDALAAAMIGGDLADLPEEAPTLPTASLADQIRLRVERLTVAGAEADAGVYDVSFEVRRGEIFGIAGVDGNGQTALAEALVGLRPMTGQLWLDGRPAPDGRRARMVAGVRYIPADRRRAGLALDLSVAENAILGDEAASNWRRWGGFLSQRSVRQYVATLTRDFDIRAPQSTRPVRTLSGGNQQKLLVARELGQRPGLLVAVNPTWGVDIAAVATIHRALRSACRQGMSVVLISNELDEILTRCHRFAVLQGGRLSRPLTPDVPLADVGRLMAGDEAIWERHGTVG</sequence>
<evidence type="ECO:0000313" key="7">
    <source>
        <dbReference type="Proteomes" id="UP000676506"/>
    </source>
</evidence>
<dbReference type="SMART" id="SM00382">
    <property type="entry name" value="AAA"/>
    <property type="match status" value="2"/>
</dbReference>
<accession>A0ABX8B6B4</accession>
<evidence type="ECO:0000256" key="2">
    <source>
        <dbReference type="ARBA" id="ARBA00022737"/>
    </source>
</evidence>
<dbReference type="Pfam" id="PF00005">
    <property type="entry name" value="ABC_tran"/>
    <property type="match status" value="2"/>
</dbReference>
<gene>
    <name evidence="6" type="ORF">J8C06_07425</name>
</gene>
<dbReference type="RefSeq" id="WP_211428084.1">
    <property type="nucleotide sequence ID" value="NZ_CP072648.1"/>
</dbReference>
<dbReference type="CDD" id="cd03215">
    <property type="entry name" value="ABC_Carb_Monos_II"/>
    <property type="match status" value="1"/>
</dbReference>
<dbReference type="GO" id="GO:0005524">
    <property type="term" value="F:ATP binding"/>
    <property type="evidence" value="ECO:0007669"/>
    <property type="project" value="UniProtKB-KW"/>
</dbReference>
<dbReference type="InterPro" id="IPR050107">
    <property type="entry name" value="ABC_carbohydrate_import_ATPase"/>
</dbReference>
<keyword evidence="1" id="KW-0813">Transport</keyword>
<dbReference type="PROSITE" id="PS00211">
    <property type="entry name" value="ABC_TRANSPORTER_1"/>
    <property type="match status" value="1"/>
</dbReference>
<dbReference type="InterPro" id="IPR027417">
    <property type="entry name" value="P-loop_NTPase"/>
</dbReference>